<organism evidence="3 4">
    <name type="scientific">Marinicella pacifica</name>
    <dbReference type="NCBI Taxonomy" id="1171543"/>
    <lineage>
        <taxon>Bacteria</taxon>
        <taxon>Pseudomonadati</taxon>
        <taxon>Pseudomonadota</taxon>
        <taxon>Gammaproteobacteria</taxon>
        <taxon>Lysobacterales</taxon>
        <taxon>Marinicellaceae</taxon>
        <taxon>Marinicella</taxon>
    </lineage>
</organism>
<dbReference type="PANTHER" id="PTHR34039:SF1">
    <property type="entry name" value="UPF0102 PROTEIN YRAN"/>
    <property type="match status" value="1"/>
</dbReference>
<reference evidence="3" key="1">
    <citation type="journal article" date="2014" name="Int. J. Syst. Evol. Microbiol.">
        <title>Complete genome sequence of Corynebacterium casei LMG S-19264T (=DSM 44701T), isolated from a smear-ripened cheese.</title>
        <authorList>
            <consortium name="US DOE Joint Genome Institute (JGI-PGF)"/>
            <person name="Walter F."/>
            <person name="Albersmeier A."/>
            <person name="Kalinowski J."/>
            <person name="Ruckert C."/>
        </authorList>
    </citation>
    <scope>NUCLEOTIDE SEQUENCE</scope>
    <source>
        <strain evidence="3">CGMCC 1.12181</strain>
    </source>
</reference>
<dbReference type="InterPro" id="IPR011856">
    <property type="entry name" value="tRNA_endonuc-like_dom_sf"/>
</dbReference>
<dbReference type="Pfam" id="PF02021">
    <property type="entry name" value="UPF0102"/>
    <property type="match status" value="1"/>
</dbReference>
<evidence type="ECO:0000256" key="1">
    <source>
        <dbReference type="ARBA" id="ARBA00006738"/>
    </source>
</evidence>
<reference evidence="3" key="2">
    <citation type="submission" date="2020-09" db="EMBL/GenBank/DDBJ databases">
        <authorList>
            <person name="Sun Q."/>
            <person name="Zhou Y."/>
        </authorList>
    </citation>
    <scope>NUCLEOTIDE SEQUENCE</scope>
    <source>
        <strain evidence="3">CGMCC 1.12181</strain>
    </source>
</reference>
<evidence type="ECO:0000313" key="3">
    <source>
        <dbReference type="EMBL" id="GGF92057.1"/>
    </source>
</evidence>
<dbReference type="AlphaFoldDB" id="A0A917CKY3"/>
<keyword evidence="4" id="KW-1185">Reference proteome</keyword>
<dbReference type="HAMAP" id="MF_00048">
    <property type="entry name" value="UPF0102"/>
    <property type="match status" value="1"/>
</dbReference>
<dbReference type="NCBIfam" id="NF009150">
    <property type="entry name" value="PRK12497.1-3"/>
    <property type="match status" value="1"/>
</dbReference>
<dbReference type="NCBIfam" id="TIGR00252">
    <property type="entry name" value="YraN family protein"/>
    <property type="match status" value="1"/>
</dbReference>
<comment type="similarity">
    <text evidence="1 2">Belongs to the UPF0102 family.</text>
</comment>
<dbReference type="InterPro" id="IPR011335">
    <property type="entry name" value="Restrct_endonuc-II-like"/>
</dbReference>
<proteinExistence type="inferred from homology"/>
<accession>A0A917CKY3</accession>
<dbReference type="Proteomes" id="UP000605253">
    <property type="component" value="Unassembled WGS sequence"/>
</dbReference>
<dbReference type="PANTHER" id="PTHR34039">
    <property type="entry name" value="UPF0102 PROTEIN YRAN"/>
    <property type="match status" value="1"/>
</dbReference>
<sequence>MACEFLQQQGLTLLTGNFRIKAGEVDLIMQDGDTVVFIEVRYRRHQQWASAEESVTRAKQHRICQAAAAYLKKKHMTNRCYCRFDVVAINGSLTPPRINWIENAFQQTFFN</sequence>
<gene>
    <name evidence="3" type="ORF">GCM10011365_11590</name>
</gene>
<dbReference type="SUPFAM" id="SSF52980">
    <property type="entry name" value="Restriction endonuclease-like"/>
    <property type="match status" value="1"/>
</dbReference>
<dbReference type="GO" id="GO:0003676">
    <property type="term" value="F:nucleic acid binding"/>
    <property type="evidence" value="ECO:0007669"/>
    <property type="project" value="InterPro"/>
</dbReference>
<name>A0A917CKY3_9GAMM</name>
<evidence type="ECO:0000313" key="4">
    <source>
        <dbReference type="Proteomes" id="UP000605253"/>
    </source>
</evidence>
<protein>
    <recommendedName>
        <fullName evidence="2">UPF0102 protein GCM10011365_11590</fullName>
    </recommendedName>
</protein>
<evidence type="ECO:0000256" key="2">
    <source>
        <dbReference type="HAMAP-Rule" id="MF_00048"/>
    </source>
</evidence>
<dbReference type="Gene3D" id="3.40.1350.10">
    <property type="match status" value="1"/>
</dbReference>
<dbReference type="EMBL" id="BMEO01000004">
    <property type="protein sequence ID" value="GGF92057.1"/>
    <property type="molecule type" value="Genomic_DNA"/>
</dbReference>
<comment type="caution">
    <text evidence="3">The sequence shown here is derived from an EMBL/GenBank/DDBJ whole genome shotgun (WGS) entry which is preliminary data.</text>
</comment>
<dbReference type="InterPro" id="IPR003509">
    <property type="entry name" value="UPF0102_YraN-like"/>
</dbReference>
<dbReference type="CDD" id="cd20736">
    <property type="entry name" value="PoNe_Nuclease"/>
    <property type="match status" value="1"/>
</dbReference>